<keyword evidence="3" id="KW-1185">Reference proteome</keyword>
<accession>A0ABZ2LV20</accession>
<evidence type="ECO:0000256" key="1">
    <source>
        <dbReference type="SAM" id="Phobius"/>
    </source>
</evidence>
<dbReference type="EMBL" id="CP089984">
    <property type="protein sequence ID" value="WXB12837.1"/>
    <property type="molecule type" value="Genomic_DNA"/>
</dbReference>
<proteinExistence type="predicted"/>
<name>A0ABZ2LV20_9BACT</name>
<keyword evidence="1" id="KW-1133">Transmembrane helix</keyword>
<keyword evidence="1" id="KW-0472">Membrane</keyword>
<evidence type="ECO:0000313" key="3">
    <source>
        <dbReference type="Proteomes" id="UP001370348"/>
    </source>
</evidence>
<sequence>MTELRTIPSRELPKTPAKRLELIAAVLASFIAALALIVSAYSAYWQRVQARALVWPYLQLASSDVTEDGKSDYRFLVLNGGIGPARIRFVEVTVDEKPVSTWDEAVKELIGERPPNTMIRNSVHGRIVSAGTNVNAVHVIDPEVAKAVAEARHRLQMQVCYCSVLDECWLVSSHEEPAPITKCPARSTSFKD</sequence>
<dbReference type="RefSeq" id="WP_394822456.1">
    <property type="nucleotide sequence ID" value="NZ_CP089984.1"/>
</dbReference>
<gene>
    <name evidence="2" type="ORF">LZC94_33920</name>
</gene>
<organism evidence="2 3">
    <name type="scientific">Pendulispora albinea</name>
    <dbReference type="NCBI Taxonomy" id="2741071"/>
    <lineage>
        <taxon>Bacteria</taxon>
        <taxon>Pseudomonadati</taxon>
        <taxon>Myxococcota</taxon>
        <taxon>Myxococcia</taxon>
        <taxon>Myxococcales</taxon>
        <taxon>Sorangiineae</taxon>
        <taxon>Pendulisporaceae</taxon>
        <taxon>Pendulispora</taxon>
    </lineage>
</organism>
<keyword evidence="1" id="KW-0812">Transmembrane</keyword>
<protein>
    <submittedName>
        <fullName evidence="2">Uncharacterized protein</fullName>
    </submittedName>
</protein>
<dbReference type="Proteomes" id="UP001370348">
    <property type="component" value="Chromosome"/>
</dbReference>
<feature type="transmembrane region" description="Helical" evidence="1">
    <location>
        <begin position="20"/>
        <end position="44"/>
    </location>
</feature>
<reference evidence="2 3" key="1">
    <citation type="submission" date="2021-12" db="EMBL/GenBank/DDBJ databases">
        <title>Discovery of the Pendulisporaceae a myxobacterial family with distinct sporulation behavior and unique specialized metabolism.</title>
        <authorList>
            <person name="Garcia R."/>
            <person name="Popoff A."/>
            <person name="Bader C.D."/>
            <person name="Loehr J."/>
            <person name="Walesch S."/>
            <person name="Walt C."/>
            <person name="Boldt J."/>
            <person name="Bunk B."/>
            <person name="Haeckl F.J.F.P.J."/>
            <person name="Gunesch A.P."/>
            <person name="Birkelbach J."/>
            <person name="Nuebel U."/>
            <person name="Pietschmann T."/>
            <person name="Bach T."/>
            <person name="Mueller R."/>
        </authorList>
    </citation>
    <scope>NUCLEOTIDE SEQUENCE [LARGE SCALE GENOMIC DNA]</scope>
    <source>
        <strain evidence="2 3">MSr11954</strain>
    </source>
</reference>
<evidence type="ECO:0000313" key="2">
    <source>
        <dbReference type="EMBL" id="WXB12837.1"/>
    </source>
</evidence>